<evidence type="ECO:0000313" key="2">
    <source>
        <dbReference type="EMBL" id="MTV53549.1"/>
    </source>
</evidence>
<dbReference type="Pfam" id="PF09937">
    <property type="entry name" value="DUF2169"/>
    <property type="match status" value="2"/>
</dbReference>
<accession>A0A6I3SX04</accession>
<protein>
    <submittedName>
        <fullName evidence="2">DUF2169 domain-containing protein</fullName>
    </submittedName>
</protein>
<evidence type="ECO:0000313" key="3">
    <source>
        <dbReference type="Proteomes" id="UP000430634"/>
    </source>
</evidence>
<dbReference type="OrthoDB" id="237820at2"/>
<dbReference type="AlphaFoldDB" id="A0A6I3SX04"/>
<evidence type="ECO:0000259" key="1">
    <source>
        <dbReference type="Pfam" id="PF09937"/>
    </source>
</evidence>
<dbReference type="Proteomes" id="UP000430634">
    <property type="component" value="Unassembled WGS sequence"/>
</dbReference>
<reference evidence="2 3" key="1">
    <citation type="submission" date="2019-11" db="EMBL/GenBank/DDBJ databases">
        <title>Type strains purchased from KCTC, JCM and DSMZ.</title>
        <authorList>
            <person name="Lu H."/>
        </authorList>
    </citation>
    <scope>NUCLEOTIDE SEQUENCE [LARGE SCALE GENOMIC DNA]</scope>
    <source>
        <strain evidence="2 3">KCTC 52429</strain>
    </source>
</reference>
<feature type="domain" description="DUF2169" evidence="1">
    <location>
        <begin position="198"/>
        <end position="457"/>
    </location>
</feature>
<organism evidence="2 3">
    <name type="scientific">Pseudoduganella buxea</name>
    <dbReference type="NCBI Taxonomy" id="1949069"/>
    <lineage>
        <taxon>Bacteria</taxon>
        <taxon>Pseudomonadati</taxon>
        <taxon>Pseudomonadota</taxon>
        <taxon>Betaproteobacteria</taxon>
        <taxon>Burkholderiales</taxon>
        <taxon>Oxalobacteraceae</taxon>
        <taxon>Telluria group</taxon>
        <taxon>Pseudoduganella</taxon>
    </lineage>
</organism>
<gene>
    <name evidence="2" type="ORF">GM672_12505</name>
</gene>
<dbReference type="EMBL" id="WNKZ01000031">
    <property type="protein sequence ID" value="MTV53549.1"/>
    <property type="molecule type" value="Genomic_DNA"/>
</dbReference>
<name>A0A6I3SX04_9BURK</name>
<feature type="domain" description="DUF2169" evidence="1">
    <location>
        <begin position="84"/>
        <end position="151"/>
    </location>
</feature>
<sequence>MAALKFLGRKSSFADQRKSNCMATMLTSIQKADMTPLPTIPALRFDNRTVFDALHFDTIDQHDIGFHVIVAKIGYRLGLCDERGQAQLQPLDTPAALYTEDRFHEDRVECSVRVESDLAPYKPRCDVIVLGDAHAPGGRPAKSFDVTVRVQMPDQPALLPEPPRPLNPFQPISGTVRRQWQSKLAGAADTRTPGRLLINKSVRVTGPRELRRAGVLRPGWQLTSPSPVVKIPLRYEYAQGGECMVDGGSVAASRVPEQWRLTPEQQSNYGHMPVAPAAHGACEYNPTGRGFAPEWYLKATRTTRLPAPQLEYLDVPFSARMFARCSQGKSELVPAGLGFVGRAWLPRRKLVGTIDPSAAWYGDDVPRLPGDFDFAYWNGAPHDQQCDHPAGGEQVTLVNLSAPDAPFARDGVVRFRLPHERLFALGVNATDAVAATPLSIDTIIIDTASARVEVTWRLCLIADGEFAEVRLLHASTPEQLQRLQHWNSPEQTQDSSFVA</sequence>
<comment type="caution">
    <text evidence="2">The sequence shown here is derived from an EMBL/GenBank/DDBJ whole genome shotgun (WGS) entry which is preliminary data.</text>
</comment>
<dbReference type="InterPro" id="IPR018683">
    <property type="entry name" value="DUF2169"/>
</dbReference>
<proteinExistence type="predicted"/>